<dbReference type="EMBL" id="JAAIUV010000024">
    <property type="protein sequence ID" value="NEX79876.1"/>
    <property type="molecule type" value="Genomic_DNA"/>
</dbReference>
<comment type="caution">
    <text evidence="2">The sequence shown here is derived from an EMBL/GenBank/DDBJ whole genome shotgun (WGS) entry which is preliminary data.</text>
</comment>
<sequence>MRTWLLLISFLFIGTAFVQAAPSVSNSVENIDLNLKDHEMAITFIGLSAGEATLIQGPNKEAVLINIGGEDTEIELEEWLTLYDVKKLQTLILTEDGSNLSIHQINQLIDTYDIEEIMTTPKIAKKLTNQISLSSNPRVIVWGEGERKNLLPDLTAEVQFAGNEQNEGLDVLLSFFKHRIFIMSSLSSRAEDVLLKKNLEDIHVFKVPNSTKNNSVSRKLIHFLNPQIAVLFTPEEEHLDSDILHHLHDSWAEVYFTKRHGTVTLKFTETKYEIFKIPTGEKE</sequence>
<dbReference type="SUPFAM" id="SSF56281">
    <property type="entry name" value="Metallo-hydrolase/oxidoreductase"/>
    <property type="match status" value="1"/>
</dbReference>
<dbReference type="InterPro" id="IPR052159">
    <property type="entry name" value="Competence_DNA_uptake"/>
</dbReference>
<protein>
    <recommendedName>
        <fullName evidence="4">ATP-dependent DNA helicase</fullName>
    </recommendedName>
</protein>
<dbReference type="Proteomes" id="UP000481621">
    <property type="component" value="Unassembled WGS sequence"/>
</dbReference>
<keyword evidence="3" id="KW-1185">Reference proteome</keyword>
<evidence type="ECO:0008006" key="4">
    <source>
        <dbReference type="Google" id="ProtNLM"/>
    </source>
</evidence>
<feature type="chain" id="PRO_5025481030" description="ATP-dependent DNA helicase" evidence="1">
    <location>
        <begin position="21"/>
        <end position="283"/>
    </location>
</feature>
<dbReference type="PANTHER" id="PTHR30619:SF1">
    <property type="entry name" value="RECOMBINATION PROTEIN 2"/>
    <property type="match status" value="1"/>
</dbReference>
<gene>
    <name evidence="2" type="ORF">G4Z05_13520</name>
</gene>
<organism evidence="2 3">
    <name type="scientific">Neobacillus thermocopriae</name>
    <dbReference type="NCBI Taxonomy" id="1215031"/>
    <lineage>
        <taxon>Bacteria</taxon>
        <taxon>Bacillati</taxon>
        <taxon>Bacillota</taxon>
        <taxon>Bacilli</taxon>
        <taxon>Bacillales</taxon>
        <taxon>Bacillaceae</taxon>
        <taxon>Neobacillus</taxon>
    </lineage>
</organism>
<evidence type="ECO:0000313" key="3">
    <source>
        <dbReference type="Proteomes" id="UP000481621"/>
    </source>
</evidence>
<proteinExistence type="predicted"/>
<dbReference type="RefSeq" id="WP_163252370.1">
    <property type="nucleotide sequence ID" value="NZ_JAAIUV010000024.1"/>
</dbReference>
<dbReference type="AlphaFoldDB" id="A0A6B3TU70"/>
<evidence type="ECO:0000313" key="2">
    <source>
        <dbReference type="EMBL" id="NEX79876.1"/>
    </source>
</evidence>
<reference evidence="2" key="1">
    <citation type="submission" date="2020-02" db="EMBL/GenBank/DDBJ databases">
        <title>Bacillus sedimentmangrovi sp. nov., isolated from sediment of the mangrove ecosystem.</title>
        <authorList>
            <person name="Liu G."/>
        </authorList>
    </citation>
    <scope>NUCLEOTIDE SEQUENCE [LARGE SCALE GENOMIC DNA]</scope>
    <source>
        <strain evidence="2">SgZ-7</strain>
    </source>
</reference>
<dbReference type="InterPro" id="IPR036866">
    <property type="entry name" value="RibonucZ/Hydroxyglut_hydro"/>
</dbReference>
<dbReference type="PANTHER" id="PTHR30619">
    <property type="entry name" value="DNA INTERNALIZATION/COMPETENCE PROTEIN COMEC/REC2"/>
    <property type="match status" value="1"/>
</dbReference>
<feature type="signal peptide" evidence="1">
    <location>
        <begin position="1"/>
        <end position="20"/>
    </location>
</feature>
<name>A0A6B3TU70_9BACI</name>
<dbReference type="Gene3D" id="3.60.15.10">
    <property type="entry name" value="Ribonuclease Z/Hydroxyacylglutathione hydrolase-like"/>
    <property type="match status" value="1"/>
</dbReference>
<keyword evidence="1" id="KW-0732">Signal</keyword>
<accession>A0A6B3TU70</accession>
<evidence type="ECO:0000256" key="1">
    <source>
        <dbReference type="SAM" id="SignalP"/>
    </source>
</evidence>